<protein>
    <submittedName>
        <fullName evidence="1">Uncharacterized protein</fullName>
    </submittedName>
</protein>
<accession>A0ACB7XQ70</accession>
<name>A0ACB7XQ70_9ERIC</name>
<dbReference type="EMBL" id="CM037151">
    <property type="protein sequence ID" value="KAH7843040.1"/>
    <property type="molecule type" value="Genomic_DNA"/>
</dbReference>
<evidence type="ECO:0000313" key="1">
    <source>
        <dbReference type="EMBL" id="KAH7843040.1"/>
    </source>
</evidence>
<comment type="caution">
    <text evidence="1">The sequence shown here is derived from an EMBL/GenBank/DDBJ whole genome shotgun (WGS) entry which is preliminary data.</text>
</comment>
<reference evidence="1 2" key="1">
    <citation type="journal article" date="2021" name="Hortic Res">
        <title>High-quality reference genome and annotation aids understanding of berry development for evergreen blueberry (Vaccinium darrowii).</title>
        <authorList>
            <person name="Yu J."/>
            <person name="Hulse-Kemp A.M."/>
            <person name="Babiker E."/>
            <person name="Staton M."/>
        </authorList>
    </citation>
    <scope>NUCLEOTIDE SEQUENCE [LARGE SCALE GENOMIC DNA]</scope>
    <source>
        <strain evidence="2">cv. NJ 8807/NJ 8810</strain>
        <tissue evidence="1">Young leaf</tissue>
    </source>
</reference>
<gene>
    <name evidence="1" type="ORF">Vadar_012054</name>
</gene>
<keyword evidence="2" id="KW-1185">Reference proteome</keyword>
<organism evidence="1 2">
    <name type="scientific">Vaccinium darrowii</name>
    <dbReference type="NCBI Taxonomy" id="229202"/>
    <lineage>
        <taxon>Eukaryota</taxon>
        <taxon>Viridiplantae</taxon>
        <taxon>Streptophyta</taxon>
        <taxon>Embryophyta</taxon>
        <taxon>Tracheophyta</taxon>
        <taxon>Spermatophyta</taxon>
        <taxon>Magnoliopsida</taxon>
        <taxon>eudicotyledons</taxon>
        <taxon>Gunneridae</taxon>
        <taxon>Pentapetalae</taxon>
        <taxon>asterids</taxon>
        <taxon>Ericales</taxon>
        <taxon>Ericaceae</taxon>
        <taxon>Vaccinioideae</taxon>
        <taxon>Vaccinieae</taxon>
        <taxon>Vaccinium</taxon>
    </lineage>
</organism>
<proteinExistence type="predicted"/>
<evidence type="ECO:0000313" key="2">
    <source>
        <dbReference type="Proteomes" id="UP000828048"/>
    </source>
</evidence>
<dbReference type="Proteomes" id="UP000828048">
    <property type="component" value="Chromosome 1"/>
</dbReference>
<sequence length="594" mass="66601">MPVTRSSRDGAAQAAAAEAKVQKNNLPDASEDAYGGVIIEMKEPMDPDLFTSALRTSISQWRQQGKEGIWIKLPIELVNLVEAAVKEGFSYHHAEPSYLMLVQWISKSENKLPANASHRVGIGAFVTNSKDEVLVVQEKNGKFKGTGIWKFPTGVVDEGEDICTAAMREVREETGIETEFSEVLAFRQSHNSFFGKSDLFFVCMLKPLSFDIQKQDSEVAAAKWMPLEEYAAQPFIQKHELFNNIAKACLERKKDNYTGFSAVHTTTGFSGKKSYLYINKKDLLSCMNIWENSYTESSVDFLCKLNSSRFKVQAVTPFLIRFMSITRSLLWFGEQVIPAEARVPKTKLLDVSEDAHGRVIIDMKEPMDSDLFASVLRTSISHWRQQGKKGIWIKLPIELVNLVEAAVKEGFTYHHAEPSYLMLVNASNQVVFGAFVTNSKQEVLVVQENSTGVWKLPTGVVDEGEEICIAAMREVREETGIETEFSEVLGFGQSHDSGFGVDCVFILKPLSFDIQTQNSEFAAAKWMPLEEFAAQPFIQKHEQFGYIAKACLEKDDNCTGFSAVPTTTGFPSNKNYLYNKKKDLSCKNPYMGKL</sequence>